<evidence type="ECO:0000313" key="5">
    <source>
        <dbReference type="EMBL" id="RDU38701.1"/>
    </source>
</evidence>
<sequence length="333" mass="36820">MITVVKPGLLTSVQDMGRYGYQKYGVIASGVMDQIAHRVANILVGNGDNEPTLEITLLGPVLRFEKDCLISICGGDLSPSINRLPVRTWRTIFVKKGSELRFGPALTGTRVYLAVAGGITVQEVMNSKSTYLRAGIGGYEGRALKTGDAIHLAAPGSLSTAMMEYLESQTEDKPFAEMDWSITSKLIPTPREDMPIRVMKGKQYHLFDEESKRKIFSERFEVSPQSDRMGYRLKGPLLRLEVPEELISEAVSFGSIQVPAEGNPIILLADRQTTGGYPKIGQIASVDLPLIAQAKPGDYITFKNVTHEEAQLLFLEREENLKQLKNGITLKFK</sequence>
<dbReference type="PANTHER" id="PTHR43309:SF5">
    <property type="entry name" value="5-OXOPROLINASE SUBUNIT C"/>
    <property type="match status" value="1"/>
</dbReference>
<dbReference type="RefSeq" id="WP_115450616.1">
    <property type="nucleotide sequence ID" value="NZ_QNQT01000001.1"/>
</dbReference>
<name>A0A3D8GWZ5_9BACI</name>
<keyword evidence="1" id="KW-0547">Nucleotide-binding</keyword>
<gene>
    <name evidence="5" type="ORF">DRW41_03840</name>
</gene>
<evidence type="ECO:0000256" key="3">
    <source>
        <dbReference type="ARBA" id="ARBA00022840"/>
    </source>
</evidence>
<reference evidence="5 6" key="1">
    <citation type="submission" date="2018-07" db="EMBL/GenBank/DDBJ databases">
        <title>Bacillus sp. YLB-04 draft genome sequence.</title>
        <authorList>
            <person name="Yu L."/>
            <person name="Tang X."/>
        </authorList>
    </citation>
    <scope>NUCLEOTIDE SEQUENCE [LARGE SCALE GENOMIC DNA]</scope>
    <source>
        <strain evidence="5 6">YLB-04</strain>
    </source>
</reference>
<feature type="domain" description="Carboxyltransferase" evidence="4">
    <location>
        <begin position="23"/>
        <end position="320"/>
    </location>
</feature>
<dbReference type="InterPro" id="IPR029000">
    <property type="entry name" value="Cyclophilin-like_dom_sf"/>
</dbReference>
<comment type="caution">
    <text evidence="5">The sequence shown here is derived from an EMBL/GenBank/DDBJ whole genome shotgun (WGS) entry which is preliminary data.</text>
</comment>
<keyword evidence="3" id="KW-0067">ATP-binding</keyword>
<dbReference type="Pfam" id="PF02626">
    <property type="entry name" value="CT_A_B"/>
    <property type="match status" value="1"/>
</dbReference>
<dbReference type="GO" id="GO:0016787">
    <property type="term" value="F:hydrolase activity"/>
    <property type="evidence" value="ECO:0007669"/>
    <property type="project" value="UniProtKB-KW"/>
</dbReference>
<dbReference type="PANTHER" id="PTHR43309">
    <property type="entry name" value="5-OXOPROLINASE SUBUNIT C"/>
    <property type="match status" value="1"/>
</dbReference>
<dbReference type="InterPro" id="IPR003778">
    <property type="entry name" value="CT_A_B"/>
</dbReference>
<dbReference type="OrthoDB" id="9782422at2"/>
<dbReference type="EMBL" id="QNQT01000001">
    <property type="protein sequence ID" value="RDU38701.1"/>
    <property type="molecule type" value="Genomic_DNA"/>
</dbReference>
<proteinExistence type="predicted"/>
<dbReference type="SUPFAM" id="SSF50891">
    <property type="entry name" value="Cyclophilin-like"/>
    <property type="match status" value="1"/>
</dbReference>
<evidence type="ECO:0000256" key="1">
    <source>
        <dbReference type="ARBA" id="ARBA00022741"/>
    </source>
</evidence>
<dbReference type="AlphaFoldDB" id="A0A3D8GWZ5"/>
<keyword evidence="6" id="KW-1185">Reference proteome</keyword>
<dbReference type="Gene3D" id="2.40.100.10">
    <property type="entry name" value="Cyclophilin-like"/>
    <property type="match status" value="1"/>
</dbReference>
<evidence type="ECO:0000259" key="4">
    <source>
        <dbReference type="SMART" id="SM00797"/>
    </source>
</evidence>
<dbReference type="GO" id="GO:0005524">
    <property type="term" value="F:ATP binding"/>
    <property type="evidence" value="ECO:0007669"/>
    <property type="project" value="UniProtKB-KW"/>
</dbReference>
<evidence type="ECO:0000256" key="2">
    <source>
        <dbReference type="ARBA" id="ARBA00022801"/>
    </source>
</evidence>
<keyword evidence="2" id="KW-0378">Hydrolase</keyword>
<protein>
    <submittedName>
        <fullName evidence="5">KipI antagonist</fullName>
    </submittedName>
</protein>
<dbReference type="InterPro" id="IPR052708">
    <property type="entry name" value="PxpC"/>
</dbReference>
<dbReference type="SMART" id="SM00797">
    <property type="entry name" value="AHS2"/>
    <property type="match status" value="1"/>
</dbReference>
<evidence type="ECO:0000313" key="6">
    <source>
        <dbReference type="Proteomes" id="UP000257144"/>
    </source>
</evidence>
<dbReference type="NCBIfam" id="TIGR00724">
    <property type="entry name" value="urea_amlyse_rel"/>
    <property type="match status" value="1"/>
</dbReference>
<dbReference type="Proteomes" id="UP000257144">
    <property type="component" value="Unassembled WGS sequence"/>
</dbReference>
<organism evidence="5 6">
    <name type="scientific">Neobacillus piezotolerans</name>
    <dbReference type="NCBI Taxonomy" id="2259171"/>
    <lineage>
        <taxon>Bacteria</taxon>
        <taxon>Bacillati</taxon>
        <taxon>Bacillota</taxon>
        <taxon>Bacilli</taxon>
        <taxon>Bacillales</taxon>
        <taxon>Bacillaceae</taxon>
        <taxon>Neobacillus</taxon>
    </lineage>
</organism>
<accession>A0A3D8GWZ5</accession>